<keyword evidence="4" id="KW-1185">Reference proteome</keyword>
<gene>
    <name evidence="3" type="ORF">PEVE_00001117</name>
</gene>
<reference evidence="3 4" key="1">
    <citation type="submission" date="2022-05" db="EMBL/GenBank/DDBJ databases">
        <authorList>
            <consortium name="Genoscope - CEA"/>
            <person name="William W."/>
        </authorList>
    </citation>
    <scope>NUCLEOTIDE SEQUENCE [LARGE SCALE GENOMIC DNA]</scope>
</reference>
<keyword evidence="2" id="KW-0732">Signal</keyword>
<feature type="signal peptide" evidence="2">
    <location>
        <begin position="1"/>
        <end position="18"/>
    </location>
</feature>
<evidence type="ECO:0000256" key="1">
    <source>
        <dbReference type="SAM" id="MobiDB-lite"/>
    </source>
</evidence>
<evidence type="ECO:0000256" key="2">
    <source>
        <dbReference type="SAM" id="SignalP"/>
    </source>
</evidence>
<name>A0ABN8Q372_9CNID</name>
<protein>
    <submittedName>
        <fullName evidence="3">Uncharacterized protein</fullName>
    </submittedName>
</protein>
<feature type="chain" id="PRO_5046963476" evidence="2">
    <location>
        <begin position="19"/>
        <end position="763"/>
    </location>
</feature>
<proteinExistence type="predicted"/>
<evidence type="ECO:0000313" key="4">
    <source>
        <dbReference type="Proteomes" id="UP001159427"/>
    </source>
</evidence>
<sequence>MKITACLLFYQFLVAIDSFSPLSDQTAVKLAELKKDGRTANLFDEDGGSGSGEKDDDEIEKAIKSVVGALRASVVPALVKATKEKEDENEESVKKLFQMLKAGAKRKDVKREFGKSLVESHGKCRKVIFQFFTEAKDEGLVDRLKESMETEDLDFGEIVETIVKEAWKNDEGILEKIEDAVEGQKKLHPAMKAVVIMKKLLLNAACGNPAEGLVKEGVGLMLSDPEKPFEVLMKKILPFLLKPRECRKRLIGKGYQTINKRVTNLFLKAPYPCQDVPIVRRNVQAALAGKAVMKNISVLHSVYGKRIGATVGKVIKLMQHGYEDDAFELLGEQEFGFLREAFLIGLAINKRDPGIIQHDAPSPAELLKYLEKETRGKLNGFPETALDLENVLLQDSKSLARPANFRTAISTFGNLVSRSAKYKAALQDEDEQFGDDGGSGVSPSPIIKLVNAIPLDILPPIEELKKARENQNHDFGKVFVEALKTEPDDLKVKALFGEHIRKSHESCSEKKLEFVKAAHKSGLFDKLPIEAKDFSDEVEKIIKKHEKGGDIFKSFVEAVGLHGVEKHLTIQLLIQVGGILTDAACDEDLEGYFEAIRKFIHEHEGDKFVDKEACKRPRYILRCCMGIRKYIRNAPKGLKQRSLRLMFDDKCSRSEAVFVRNALIFIREKIRLDGKFASLMDSFQEPMKKIMELYKADKKKEADLALANFILSSNRKGKLIRFLLPYYVTPKPTSGPGSESKQEEKDDDPLAYFIEQQQGTDEL</sequence>
<evidence type="ECO:0000313" key="3">
    <source>
        <dbReference type="EMBL" id="CAH3153610.1"/>
    </source>
</evidence>
<comment type="caution">
    <text evidence="3">The sequence shown here is derived from an EMBL/GenBank/DDBJ whole genome shotgun (WGS) entry which is preliminary data.</text>
</comment>
<dbReference type="Proteomes" id="UP001159427">
    <property type="component" value="Unassembled WGS sequence"/>
</dbReference>
<feature type="region of interest" description="Disordered" evidence="1">
    <location>
        <begin position="730"/>
        <end position="763"/>
    </location>
</feature>
<dbReference type="EMBL" id="CALNXI010001059">
    <property type="protein sequence ID" value="CAH3153610.1"/>
    <property type="molecule type" value="Genomic_DNA"/>
</dbReference>
<organism evidence="3 4">
    <name type="scientific">Porites evermanni</name>
    <dbReference type="NCBI Taxonomy" id="104178"/>
    <lineage>
        <taxon>Eukaryota</taxon>
        <taxon>Metazoa</taxon>
        <taxon>Cnidaria</taxon>
        <taxon>Anthozoa</taxon>
        <taxon>Hexacorallia</taxon>
        <taxon>Scleractinia</taxon>
        <taxon>Fungiina</taxon>
        <taxon>Poritidae</taxon>
        <taxon>Porites</taxon>
    </lineage>
</organism>
<accession>A0ABN8Q372</accession>